<dbReference type="EMBL" id="AMRK01000007">
    <property type="protein sequence ID" value="EKE70497.1"/>
    <property type="molecule type" value="Genomic_DNA"/>
</dbReference>
<comment type="caution">
    <text evidence="2">The sequence shown here is derived from an EMBL/GenBank/DDBJ whole genome shotgun (WGS) entry which is preliminary data.</text>
</comment>
<dbReference type="GO" id="GO:0016853">
    <property type="term" value="F:isomerase activity"/>
    <property type="evidence" value="ECO:0007669"/>
    <property type="project" value="UniProtKB-KW"/>
</dbReference>
<keyword evidence="2" id="KW-0413">Isomerase</keyword>
<proteinExistence type="predicted"/>
<evidence type="ECO:0000313" key="3">
    <source>
        <dbReference type="Proteomes" id="UP000006762"/>
    </source>
</evidence>
<dbReference type="PATRIC" id="fig|1208323.3.peg.2809"/>
<feature type="domain" description="Xylose isomerase-like TIM barrel" evidence="1">
    <location>
        <begin position="34"/>
        <end position="274"/>
    </location>
</feature>
<sequence length="304" mass="33265">MIQFGTNPIAWANDDDQTLGADIPTARILDEAGRQIGFDGIENGHRWPQDDPEALRVLLAEYGLAFISGWHSLNLLSHSIEDEKTAIQPHLDKLKHNGCKVCIACETSNSVQGLDRPLSDRPVLDRAGMAEFAAKVEEIAQYCSDQGVDLVYHHHMGTVVQSPEDIDAFMAATGPATKLLFDAGHCVFGGGDPEVVLRRHIGRVRHFHAKNVRPVIRDKVEGDALSFMDGVRAGVFTVPGDQEGGVDFAPLLKVLAENNYDGWIVIEAEQDPDQRNPLLYQTLGLATLKRLARDAGFFDGGAHV</sequence>
<dbReference type="RefSeq" id="WP_009572679.1">
    <property type="nucleotide sequence ID" value="NZ_AMRK01000007.1"/>
</dbReference>
<name>K2J6E1_9RHOB</name>
<dbReference type="SUPFAM" id="SSF51658">
    <property type="entry name" value="Xylose isomerase-like"/>
    <property type="match status" value="1"/>
</dbReference>
<evidence type="ECO:0000259" key="1">
    <source>
        <dbReference type="Pfam" id="PF01261"/>
    </source>
</evidence>
<protein>
    <submittedName>
        <fullName evidence="2">Xylose isomerase domain-containing protein</fullName>
    </submittedName>
</protein>
<organism evidence="2 3">
    <name type="scientific">Celeribacter baekdonensis B30</name>
    <dbReference type="NCBI Taxonomy" id="1208323"/>
    <lineage>
        <taxon>Bacteria</taxon>
        <taxon>Pseudomonadati</taxon>
        <taxon>Pseudomonadota</taxon>
        <taxon>Alphaproteobacteria</taxon>
        <taxon>Rhodobacterales</taxon>
        <taxon>Roseobacteraceae</taxon>
        <taxon>Celeribacter</taxon>
    </lineage>
</organism>
<keyword evidence="3" id="KW-1185">Reference proteome</keyword>
<dbReference type="PANTHER" id="PTHR12110:SF41">
    <property type="entry name" value="INOSOSE DEHYDRATASE"/>
    <property type="match status" value="1"/>
</dbReference>
<dbReference type="eggNOG" id="COG1082">
    <property type="taxonomic scope" value="Bacteria"/>
</dbReference>
<dbReference type="InterPro" id="IPR030823">
    <property type="entry name" value="IolE/MocC"/>
</dbReference>
<dbReference type="InterPro" id="IPR013022">
    <property type="entry name" value="Xyl_isomerase-like_TIM-brl"/>
</dbReference>
<dbReference type="OrthoDB" id="9804047at2"/>
<dbReference type="AlphaFoldDB" id="K2J6E1"/>
<reference evidence="2 3" key="1">
    <citation type="submission" date="2012-09" db="EMBL/GenBank/DDBJ databases">
        <title>Celeribacter baekdonensis B30 Genome Sequencing.</title>
        <authorList>
            <person name="Wang W."/>
        </authorList>
    </citation>
    <scope>NUCLEOTIDE SEQUENCE [LARGE SCALE GENOMIC DNA]</scope>
    <source>
        <strain evidence="2 3">B30</strain>
    </source>
</reference>
<dbReference type="InterPro" id="IPR050312">
    <property type="entry name" value="IolE/XylAMocC-like"/>
</dbReference>
<evidence type="ECO:0000313" key="2">
    <source>
        <dbReference type="EMBL" id="EKE70497.1"/>
    </source>
</evidence>
<dbReference type="Pfam" id="PF01261">
    <property type="entry name" value="AP_endonuc_2"/>
    <property type="match status" value="1"/>
</dbReference>
<dbReference type="STRING" id="1208323.B30_13574"/>
<gene>
    <name evidence="2" type="ORF">B30_13574</name>
</gene>
<dbReference type="NCBIfam" id="TIGR04379">
    <property type="entry name" value="myo_inos_iolE"/>
    <property type="match status" value="1"/>
</dbReference>
<dbReference type="Proteomes" id="UP000006762">
    <property type="component" value="Unassembled WGS sequence"/>
</dbReference>
<dbReference type="Gene3D" id="3.20.20.150">
    <property type="entry name" value="Divalent-metal-dependent TIM barrel enzymes"/>
    <property type="match status" value="1"/>
</dbReference>
<dbReference type="PANTHER" id="PTHR12110">
    <property type="entry name" value="HYDROXYPYRUVATE ISOMERASE"/>
    <property type="match status" value="1"/>
</dbReference>
<dbReference type="InterPro" id="IPR036237">
    <property type="entry name" value="Xyl_isomerase-like_sf"/>
</dbReference>
<accession>K2J6E1</accession>